<keyword evidence="1" id="KW-0813">Transport</keyword>
<dbReference type="GO" id="GO:0046933">
    <property type="term" value="F:proton-transporting ATP synthase activity, rotational mechanism"/>
    <property type="evidence" value="ECO:0007669"/>
    <property type="project" value="TreeGrafter"/>
</dbReference>
<dbReference type="GO" id="GO:0005743">
    <property type="term" value="C:mitochondrial inner membrane"/>
    <property type="evidence" value="ECO:0007669"/>
    <property type="project" value="UniProtKB-SubCell"/>
</dbReference>
<comment type="subcellular location">
    <subcellularLocation>
        <location evidence="1">Mitochondrion</location>
    </subcellularLocation>
    <subcellularLocation>
        <location evidence="1">Mitochondrion inner membrane</location>
    </subcellularLocation>
</comment>
<reference evidence="2" key="2">
    <citation type="submission" date="2025-09" db="UniProtKB">
        <authorList>
            <consortium name="Ensembl"/>
        </authorList>
    </citation>
    <scope>IDENTIFICATION</scope>
</reference>
<evidence type="ECO:0000313" key="2">
    <source>
        <dbReference type="Ensembl" id="ENSTMTP00000025210.1"/>
    </source>
</evidence>
<organism evidence="2 3">
    <name type="scientific">Terrapene triunguis</name>
    <name type="common">Three-toed box turtle</name>
    <dbReference type="NCBI Taxonomy" id="2587831"/>
    <lineage>
        <taxon>Eukaryota</taxon>
        <taxon>Metazoa</taxon>
        <taxon>Chordata</taxon>
        <taxon>Craniata</taxon>
        <taxon>Vertebrata</taxon>
        <taxon>Euteleostomi</taxon>
        <taxon>Archelosauria</taxon>
        <taxon>Testudinata</taxon>
        <taxon>Testudines</taxon>
        <taxon>Cryptodira</taxon>
        <taxon>Durocryptodira</taxon>
        <taxon>Testudinoidea</taxon>
        <taxon>Emydidae</taxon>
        <taxon>Terrapene</taxon>
    </lineage>
</organism>
<accession>A0A674JUZ9</accession>
<comment type="subunit">
    <text evidence="1">F-type ATPases have 2 components, CF(1) - the catalytic core - and CF(0) - the membrane proton channel. CF(1) and CF(0) have multiple subunits.</text>
</comment>
<comment type="similarity">
    <text evidence="1">Belongs to the eukaryotic ATPase B chain family.</text>
</comment>
<keyword evidence="1" id="KW-0375">Hydrogen ion transport</keyword>
<reference evidence="2" key="1">
    <citation type="submission" date="2025-08" db="UniProtKB">
        <authorList>
            <consortium name="Ensembl"/>
        </authorList>
    </citation>
    <scope>IDENTIFICATION</scope>
</reference>
<keyword evidence="1" id="KW-0999">Mitochondrion inner membrane</keyword>
<dbReference type="InterPro" id="IPR013837">
    <property type="entry name" value="ATP_synth_F0_suB"/>
</dbReference>
<dbReference type="PANTHER" id="PTHR12733:SF3">
    <property type="entry name" value="ATP SYNTHASE F(0) COMPLEX SUBUNIT B1, MITOCHONDRIAL"/>
    <property type="match status" value="1"/>
</dbReference>
<name>A0A674JUZ9_9SAUR</name>
<dbReference type="Ensembl" id="ENSTMTT00000026111.1">
    <property type="protein sequence ID" value="ENSTMTP00000025210.1"/>
    <property type="gene ID" value="ENSTMTG00000018380.1"/>
</dbReference>
<dbReference type="Proteomes" id="UP000472274">
    <property type="component" value="Unplaced"/>
</dbReference>
<keyword evidence="1" id="KW-0472">Membrane</keyword>
<proteinExistence type="inferred from homology"/>
<dbReference type="GO" id="GO:0045259">
    <property type="term" value="C:proton-transporting ATP synthase complex"/>
    <property type="evidence" value="ECO:0007669"/>
    <property type="project" value="UniProtKB-KW"/>
</dbReference>
<comment type="function">
    <text evidence="1">Subunit b, of the mitochondrial membrane ATP synthase complex (F(1)F(0) ATP synthase or Complex V) that produces ATP from ADP in the presence of a proton gradient across the membrane which is generated by electron transport complexes of the respiratory chain. ATP synthase complex consist of a soluble F(1) head domain - the catalytic core - and a membrane F(1) domain - the membrane proton channel. These two domains are linked by a central stalk rotating inside the F(1) region and a stationary peripheral stalk. During catalysis, ATP synthesis in the catalytic domain of F(1) is coupled via a rotary mechanism of the central stalk subunits to proton translocation. In vivo, can only synthesize ATP although its ATP hydrolase activity can be activated artificially in vitro. Part of the complex F(0) domain. Part of the complex F(0) domain and the peripheric stalk, which acts as a stator to hold the catalytic alpha(3)beta(3) subcomplex and subunit a/ATP6 static relative to the rotary elements.</text>
</comment>
<keyword evidence="1" id="KW-0138">CF(0)</keyword>
<keyword evidence="1" id="KW-0406">Ion transport</keyword>
<dbReference type="InParanoid" id="A0A674JUZ9"/>
<keyword evidence="3" id="KW-1185">Reference proteome</keyword>
<keyword evidence="1" id="KW-0496">Mitochondrion</keyword>
<dbReference type="AlphaFoldDB" id="A0A674JUZ9"/>
<dbReference type="PANTHER" id="PTHR12733">
    <property type="entry name" value="MITOCHONDRIAL ATP SYNTHASE B CHAIN"/>
    <property type="match status" value="1"/>
</dbReference>
<protein>
    <recommendedName>
        <fullName evidence="1">ATP synthase subunit b</fullName>
    </recommendedName>
</protein>
<sequence length="74" mass="8334">YLSGIIRPALATLRKSLFTHSVLHASRPFHTGQRCLVPLPPLPEEGGQVRHGFIPEEFFQFLYPKTGVTVKKYG</sequence>
<dbReference type="GeneTree" id="ENSGT00960000187418"/>
<evidence type="ECO:0000256" key="1">
    <source>
        <dbReference type="RuleBase" id="RU368017"/>
    </source>
</evidence>
<evidence type="ECO:0000313" key="3">
    <source>
        <dbReference type="Proteomes" id="UP000472274"/>
    </source>
</evidence>